<dbReference type="InterPro" id="IPR027417">
    <property type="entry name" value="P-loop_NTPase"/>
</dbReference>
<dbReference type="PANTHER" id="PTHR43158">
    <property type="entry name" value="SKFA PEPTIDE EXPORT ATP-BINDING PROTEIN SKFE"/>
    <property type="match status" value="1"/>
</dbReference>
<dbReference type="InterPro" id="IPR003439">
    <property type="entry name" value="ABC_transporter-like_ATP-bd"/>
</dbReference>
<proteinExistence type="predicted"/>
<gene>
    <name evidence="4" type="ORF">ACFPTR_08505</name>
</gene>
<evidence type="ECO:0000256" key="1">
    <source>
        <dbReference type="ARBA" id="ARBA00022741"/>
    </source>
</evidence>
<organism evidence="4 5">
    <name type="scientific">Aliibacillus thermotolerans</name>
    <dbReference type="NCBI Taxonomy" id="1834418"/>
    <lineage>
        <taxon>Bacteria</taxon>
        <taxon>Bacillati</taxon>
        <taxon>Bacillota</taxon>
        <taxon>Bacilli</taxon>
        <taxon>Bacillales</taxon>
        <taxon>Bacillaceae</taxon>
        <taxon>Aliibacillus</taxon>
    </lineage>
</organism>
<protein>
    <submittedName>
        <fullName evidence="4">ABC transporter ATP-binding protein</fullName>
    </submittedName>
</protein>
<evidence type="ECO:0000256" key="2">
    <source>
        <dbReference type="ARBA" id="ARBA00022840"/>
    </source>
</evidence>
<evidence type="ECO:0000313" key="5">
    <source>
        <dbReference type="Proteomes" id="UP001596143"/>
    </source>
</evidence>
<dbReference type="PROSITE" id="PS50893">
    <property type="entry name" value="ABC_TRANSPORTER_2"/>
    <property type="match status" value="1"/>
</dbReference>
<keyword evidence="2 4" id="KW-0067">ATP-binding</keyword>
<name>A0ABW0U5Z9_9BACI</name>
<accession>A0ABW0U5Z9</accession>
<dbReference type="Proteomes" id="UP001596143">
    <property type="component" value="Unassembled WGS sequence"/>
</dbReference>
<dbReference type="InterPro" id="IPR003593">
    <property type="entry name" value="AAA+_ATPase"/>
</dbReference>
<dbReference type="SUPFAM" id="SSF52540">
    <property type="entry name" value="P-loop containing nucleoside triphosphate hydrolases"/>
    <property type="match status" value="1"/>
</dbReference>
<dbReference type="PANTHER" id="PTHR43158:SF1">
    <property type="entry name" value="ABC TRANSPORTER, ATP-BINDING PROTEIN"/>
    <property type="match status" value="1"/>
</dbReference>
<dbReference type="Gene3D" id="3.40.50.300">
    <property type="entry name" value="P-loop containing nucleotide triphosphate hydrolases"/>
    <property type="match status" value="1"/>
</dbReference>
<dbReference type="CDD" id="cd03230">
    <property type="entry name" value="ABC_DR_subfamily_A"/>
    <property type="match status" value="1"/>
</dbReference>
<evidence type="ECO:0000259" key="3">
    <source>
        <dbReference type="PROSITE" id="PS50893"/>
    </source>
</evidence>
<evidence type="ECO:0000313" key="4">
    <source>
        <dbReference type="EMBL" id="MFC5628912.1"/>
    </source>
</evidence>
<sequence>MIEINGLTKKYLTKTALQDVTLKIENGGITGLIGENGSGKSTLLKVIAGLVRPTNGEVTVNGKAVSRRIATDVAYLSELDAYYPFFTVQQMIDFEASQFPDFDKERAQAMISFMKLNPSSKMKTLSKGNRGRVKIILALSRNAPIILMDEPLSGLDPMVRESIVESLISFVDVENQTVIITTHEINEMEPLFDRVIAIKNGRILATADTETIRDQQNLRLIDWLKQEYR</sequence>
<dbReference type="SMART" id="SM00382">
    <property type="entry name" value="AAA"/>
    <property type="match status" value="1"/>
</dbReference>
<comment type="caution">
    <text evidence="4">The sequence shown here is derived from an EMBL/GenBank/DDBJ whole genome shotgun (WGS) entry which is preliminary data.</text>
</comment>
<keyword evidence="1" id="KW-0547">Nucleotide-binding</keyword>
<keyword evidence="5" id="KW-1185">Reference proteome</keyword>
<dbReference type="RefSeq" id="WP_270896571.1">
    <property type="nucleotide sequence ID" value="NZ_JBHSPF010000039.1"/>
</dbReference>
<dbReference type="GO" id="GO:0005524">
    <property type="term" value="F:ATP binding"/>
    <property type="evidence" value="ECO:0007669"/>
    <property type="project" value="UniProtKB-KW"/>
</dbReference>
<reference evidence="5" key="1">
    <citation type="journal article" date="2019" name="Int. J. Syst. Evol. Microbiol.">
        <title>The Global Catalogue of Microorganisms (GCM) 10K type strain sequencing project: providing services to taxonomists for standard genome sequencing and annotation.</title>
        <authorList>
            <consortium name="The Broad Institute Genomics Platform"/>
            <consortium name="The Broad Institute Genome Sequencing Center for Infectious Disease"/>
            <person name="Wu L."/>
            <person name="Ma J."/>
        </authorList>
    </citation>
    <scope>NUCLEOTIDE SEQUENCE [LARGE SCALE GENOMIC DNA]</scope>
    <source>
        <strain evidence="5">CGMCC 1.15790</strain>
    </source>
</reference>
<dbReference type="EMBL" id="JBHSPF010000039">
    <property type="protein sequence ID" value="MFC5628912.1"/>
    <property type="molecule type" value="Genomic_DNA"/>
</dbReference>
<feature type="domain" description="ABC transporter" evidence="3">
    <location>
        <begin position="2"/>
        <end position="225"/>
    </location>
</feature>
<dbReference type="Pfam" id="PF00005">
    <property type="entry name" value="ABC_tran"/>
    <property type="match status" value="1"/>
</dbReference>